<reference evidence="6 7" key="1">
    <citation type="submission" date="2020-02" db="EMBL/GenBank/DDBJ databases">
        <title>The whole genome sequence of CPCC 205119.</title>
        <authorList>
            <person name="Jiang Z."/>
        </authorList>
    </citation>
    <scope>NUCLEOTIDE SEQUENCE [LARGE SCALE GENOMIC DNA]</scope>
    <source>
        <strain evidence="6 7">CPCC 205119</strain>
    </source>
</reference>
<feature type="domain" description="Ribosome maturation factor RimP N-terminal" evidence="5">
    <location>
        <begin position="21"/>
        <end position="94"/>
    </location>
</feature>
<evidence type="ECO:0000313" key="6">
    <source>
        <dbReference type="EMBL" id="NEL55822.1"/>
    </source>
</evidence>
<comment type="function">
    <text evidence="3">Required for maturation of 30S ribosomal subunits.</text>
</comment>
<comment type="similarity">
    <text evidence="3">Belongs to the RimP family.</text>
</comment>
<accession>A0A7K3WHH3</accession>
<dbReference type="SUPFAM" id="SSF75420">
    <property type="entry name" value="YhbC-like, N-terminal domain"/>
    <property type="match status" value="1"/>
</dbReference>
<dbReference type="InterPro" id="IPR003728">
    <property type="entry name" value="Ribosome_maturation_RimP"/>
</dbReference>
<dbReference type="PANTHER" id="PTHR33867">
    <property type="entry name" value="RIBOSOME MATURATION FACTOR RIMP"/>
    <property type="match status" value="1"/>
</dbReference>
<sequence length="282" mass="29637">MSASRAGKTPDATVAALTGWIEPIVAAAGFDLEELVVRQAGQRSVVRVAIDSDDGVPLDSIADVSRALSDVLDAAEGDMGRSPYVLEVTSRGVDRPLTLPRHWRRNVGRLVVVATGPGGAGDPLTGRVVSVDDDGVTLAVQRPGGKGRVAKAAGNRTVRWAELGAGQVQVEFSRPAGHRDAGLVVEASPDGTEDAADDEDDDDLDDLDDLDDDLLDPDLLDDERDGHDPADTGDETVPAHDTTHEDHRPTGQRDDASGGAGRPGPDRRRAPRAGRPPRGGRQ</sequence>
<dbReference type="InterPro" id="IPR035956">
    <property type="entry name" value="RimP_N_sf"/>
</dbReference>
<dbReference type="CDD" id="cd01734">
    <property type="entry name" value="YlxS_C"/>
    <property type="match status" value="1"/>
</dbReference>
<dbReference type="NCBIfam" id="NF000930">
    <property type="entry name" value="PRK00092.2-2"/>
    <property type="match status" value="1"/>
</dbReference>
<gene>
    <name evidence="3 6" type="primary">rimP</name>
    <name evidence="6" type="ORF">G1H19_17730</name>
</gene>
<dbReference type="Pfam" id="PF02576">
    <property type="entry name" value="RimP_N"/>
    <property type="match status" value="1"/>
</dbReference>
<dbReference type="Proteomes" id="UP000470470">
    <property type="component" value="Unassembled WGS sequence"/>
</dbReference>
<keyword evidence="7" id="KW-1185">Reference proteome</keyword>
<proteinExistence type="inferred from homology"/>
<evidence type="ECO:0000313" key="7">
    <source>
        <dbReference type="Proteomes" id="UP000470470"/>
    </source>
</evidence>
<dbReference type="InterPro" id="IPR028989">
    <property type="entry name" value="RimP_N"/>
</dbReference>
<dbReference type="AlphaFoldDB" id="A0A7K3WHH3"/>
<evidence type="ECO:0000256" key="2">
    <source>
        <dbReference type="ARBA" id="ARBA00022517"/>
    </source>
</evidence>
<dbReference type="EMBL" id="JAAGWK010000025">
    <property type="protein sequence ID" value="NEL55822.1"/>
    <property type="molecule type" value="Genomic_DNA"/>
</dbReference>
<dbReference type="InterPro" id="IPR028998">
    <property type="entry name" value="RimP_C"/>
</dbReference>
<name>A0A7K3WHH3_9ACTN</name>
<dbReference type="RefSeq" id="WP_162393537.1">
    <property type="nucleotide sequence ID" value="NZ_JAABOZ010000010.1"/>
</dbReference>
<comment type="subcellular location">
    <subcellularLocation>
        <location evidence="3">Cytoplasm</location>
    </subcellularLocation>
</comment>
<feature type="region of interest" description="Disordered" evidence="4">
    <location>
        <begin position="179"/>
        <end position="282"/>
    </location>
</feature>
<keyword evidence="1 3" id="KW-0963">Cytoplasm</keyword>
<protein>
    <recommendedName>
        <fullName evidence="3">Ribosome maturation factor RimP</fullName>
    </recommendedName>
</protein>
<organism evidence="6 7">
    <name type="scientific">Goekera deserti</name>
    <dbReference type="NCBI Taxonomy" id="2497753"/>
    <lineage>
        <taxon>Bacteria</taxon>
        <taxon>Bacillati</taxon>
        <taxon>Actinomycetota</taxon>
        <taxon>Actinomycetes</taxon>
        <taxon>Geodermatophilales</taxon>
        <taxon>Geodermatophilaceae</taxon>
        <taxon>Goekera</taxon>
    </lineage>
</organism>
<dbReference type="PANTHER" id="PTHR33867:SF1">
    <property type="entry name" value="RIBOSOME MATURATION FACTOR RIMP"/>
    <property type="match status" value="1"/>
</dbReference>
<evidence type="ECO:0000256" key="4">
    <source>
        <dbReference type="SAM" id="MobiDB-lite"/>
    </source>
</evidence>
<comment type="caution">
    <text evidence="6">The sequence shown here is derived from an EMBL/GenBank/DDBJ whole genome shotgun (WGS) entry which is preliminary data.</text>
</comment>
<evidence type="ECO:0000256" key="3">
    <source>
        <dbReference type="HAMAP-Rule" id="MF_01077"/>
    </source>
</evidence>
<feature type="compositionally biased region" description="Basic and acidic residues" evidence="4">
    <location>
        <begin position="237"/>
        <end position="256"/>
    </location>
</feature>
<dbReference type="GO" id="GO:0005829">
    <property type="term" value="C:cytosol"/>
    <property type="evidence" value="ECO:0007669"/>
    <property type="project" value="TreeGrafter"/>
</dbReference>
<dbReference type="GO" id="GO:0000028">
    <property type="term" value="P:ribosomal small subunit assembly"/>
    <property type="evidence" value="ECO:0007669"/>
    <property type="project" value="TreeGrafter"/>
</dbReference>
<dbReference type="Gene3D" id="3.30.300.70">
    <property type="entry name" value="RimP-like superfamily, N-terminal"/>
    <property type="match status" value="1"/>
</dbReference>
<evidence type="ECO:0000256" key="1">
    <source>
        <dbReference type="ARBA" id="ARBA00022490"/>
    </source>
</evidence>
<feature type="compositionally biased region" description="Acidic residues" evidence="4">
    <location>
        <begin position="191"/>
        <end position="223"/>
    </location>
</feature>
<dbReference type="GO" id="GO:0006412">
    <property type="term" value="P:translation"/>
    <property type="evidence" value="ECO:0007669"/>
    <property type="project" value="TreeGrafter"/>
</dbReference>
<dbReference type="HAMAP" id="MF_01077">
    <property type="entry name" value="RimP"/>
    <property type="match status" value="1"/>
</dbReference>
<keyword evidence="2 3" id="KW-0690">Ribosome biogenesis</keyword>
<evidence type="ECO:0000259" key="5">
    <source>
        <dbReference type="Pfam" id="PF02576"/>
    </source>
</evidence>